<reference evidence="4 5" key="1">
    <citation type="journal article" date="2010" name="DNA Res.">
        <title>Genome sequence of Kitasatospora setae NBRC 14216T: an evolutionary snapshot of the family Streptomycetaceae.</title>
        <authorList>
            <person name="Ichikawa N."/>
            <person name="Oguchi A."/>
            <person name="Ikeda H."/>
            <person name="Ishikawa J."/>
            <person name="Kitani S."/>
            <person name="Watanabe Y."/>
            <person name="Nakamura S."/>
            <person name="Katano Y."/>
            <person name="Kishi E."/>
            <person name="Sasagawa M."/>
            <person name="Ankai A."/>
            <person name="Fukui S."/>
            <person name="Hashimoto Y."/>
            <person name="Kamata S."/>
            <person name="Otoguro M."/>
            <person name="Tanikawa S."/>
            <person name="Nihira T."/>
            <person name="Horinouchi S."/>
            <person name="Ohnishi Y."/>
            <person name="Hayakawa M."/>
            <person name="Kuzuyama T."/>
            <person name="Arisawa A."/>
            <person name="Nomoto F."/>
            <person name="Miura H."/>
            <person name="Takahashi Y."/>
            <person name="Fujita N."/>
        </authorList>
    </citation>
    <scope>NUCLEOTIDE SEQUENCE [LARGE SCALE GENOMIC DNA]</scope>
    <source>
        <strain evidence="5">ATCC 33774 / DSM 43861 / JCM 3304 / KCC A-0304 / NBRC 14216 / KM-6054</strain>
    </source>
</reference>
<evidence type="ECO:0000313" key="5">
    <source>
        <dbReference type="Proteomes" id="UP000007076"/>
    </source>
</evidence>
<dbReference type="InterPro" id="IPR042178">
    <property type="entry name" value="Serpin_sf_1"/>
</dbReference>
<dbReference type="PANTHER" id="PTHR11461">
    <property type="entry name" value="SERINE PROTEASE INHIBITOR, SERPIN"/>
    <property type="match status" value="1"/>
</dbReference>
<accession>E4N859</accession>
<comment type="similarity">
    <text evidence="1">Belongs to the serpin family.</text>
</comment>
<evidence type="ECO:0000256" key="2">
    <source>
        <dbReference type="SAM" id="MobiDB-lite"/>
    </source>
</evidence>
<feature type="domain" description="Serpin" evidence="3">
    <location>
        <begin position="48"/>
        <end position="420"/>
    </location>
</feature>
<dbReference type="PANTHER" id="PTHR11461:SF211">
    <property type="entry name" value="GH10112P-RELATED"/>
    <property type="match status" value="1"/>
</dbReference>
<proteinExistence type="inferred from homology"/>
<dbReference type="Pfam" id="PF00079">
    <property type="entry name" value="Serpin"/>
    <property type="match status" value="2"/>
</dbReference>
<dbReference type="PATRIC" id="fig|452652.3.peg.1567"/>
<dbReference type="SMART" id="SM00093">
    <property type="entry name" value="SERPIN"/>
    <property type="match status" value="1"/>
</dbReference>
<gene>
    <name evidence="4" type="ordered locus">KSE_15630</name>
</gene>
<dbReference type="InterPro" id="IPR000215">
    <property type="entry name" value="Serpin_fam"/>
</dbReference>
<sequence>MNHRPSPPPPPERNPPPPDRNRPLPLGAPPARPTATGQVNALGARWGRELDHAANQAWTALGVWPLLAMLAAGAAGPARTELEQALGVPANQAPAQARELLELIRRVPGCAAALGVWTAADAGVEPAWAALLGPSAHRELTGDRDKDRAALDGWAREQTEGLLPGLPLDLDQDTQLVLASALLVRTRWPVPFRPGFAEVAAGPWAGRPVDGLEHSGPELFRRISVARGAAGPVTEVRITGGGGIDVHLVLGEPAATPGAVVAAGFDLVAGALPRIPLTDLPDGTPAPGLRLAPRTDGRQQDLGTLRTVAFTVRALHDLCERAELFGLTAAGAEDEGWFPGISRRMPLYVAEARQSTLAAFSAAGFEAGAVTALRARLGAGVPPHRERPRAATASFDRPFAFLAVHRPTGLVLMAGWVAEPGTAS</sequence>
<evidence type="ECO:0000259" key="3">
    <source>
        <dbReference type="SMART" id="SM00093"/>
    </source>
</evidence>
<dbReference type="HOGENOM" id="CLU_041784_0_0_11"/>
<keyword evidence="5" id="KW-1185">Reference proteome</keyword>
<dbReference type="KEGG" id="ksk:KSE_15630"/>
<feature type="region of interest" description="Disordered" evidence="2">
    <location>
        <begin position="1"/>
        <end position="36"/>
    </location>
</feature>
<protein>
    <recommendedName>
        <fullName evidence="3">Serpin domain-containing protein</fullName>
    </recommendedName>
</protein>
<feature type="compositionally biased region" description="Pro residues" evidence="2">
    <location>
        <begin position="1"/>
        <end position="18"/>
    </location>
</feature>
<dbReference type="Proteomes" id="UP000007076">
    <property type="component" value="Chromosome"/>
</dbReference>
<dbReference type="InterPro" id="IPR023796">
    <property type="entry name" value="Serpin_dom"/>
</dbReference>
<dbReference type="AlphaFoldDB" id="E4N859"/>
<dbReference type="Gene3D" id="3.30.497.10">
    <property type="entry name" value="Antithrombin, subunit I, domain 2"/>
    <property type="match status" value="2"/>
</dbReference>
<evidence type="ECO:0000313" key="4">
    <source>
        <dbReference type="EMBL" id="BAJ27390.1"/>
    </source>
</evidence>
<evidence type="ECO:0000256" key="1">
    <source>
        <dbReference type="RuleBase" id="RU000411"/>
    </source>
</evidence>
<dbReference type="EMBL" id="AP010968">
    <property type="protein sequence ID" value="BAJ27390.1"/>
    <property type="molecule type" value="Genomic_DNA"/>
</dbReference>
<dbReference type="GO" id="GO:0004867">
    <property type="term" value="F:serine-type endopeptidase inhibitor activity"/>
    <property type="evidence" value="ECO:0007669"/>
    <property type="project" value="InterPro"/>
</dbReference>
<dbReference type="RefSeq" id="WP_014134708.1">
    <property type="nucleotide sequence ID" value="NC_016109.1"/>
</dbReference>
<dbReference type="InterPro" id="IPR036186">
    <property type="entry name" value="Serpin_sf"/>
</dbReference>
<name>E4N859_KITSK</name>
<organism evidence="4 5">
    <name type="scientific">Kitasatospora setae (strain ATCC 33774 / DSM 43861 / JCM 3304 / KCC A-0304 / NBRC 14216 / KM-6054)</name>
    <name type="common">Streptomyces setae</name>
    <dbReference type="NCBI Taxonomy" id="452652"/>
    <lineage>
        <taxon>Bacteria</taxon>
        <taxon>Bacillati</taxon>
        <taxon>Actinomycetota</taxon>
        <taxon>Actinomycetes</taxon>
        <taxon>Kitasatosporales</taxon>
        <taxon>Streptomycetaceae</taxon>
        <taxon>Kitasatospora</taxon>
    </lineage>
</organism>
<dbReference type="eggNOG" id="COG4826">
    <property type="taxonomic scope" value="Bacteria"/>
</dbReference>
<dbReference type="GO" id="GO:0005615">
    <property type="term" value="C:extracellular space"/>
    <property type="evidence" value="ECO:0007669"/>
    <property type="project" value="InterPro"/>
</dbReference>
<dbReference type="SUPFAM" id="SSF56574">
    <property type="entry name" value="Serpins"/>
    <property type="match status" value="2"/>
</dbReference>
<dbReference type="STRING" id="452652.KSE_15630"/>